<dbReference type="SMART" id="SM00490">
    <property type="entry name" value="HELICc"/>
    <property type="match status" value="1"/>
</dbReference>
<name>A0A1Z4VR04_9GAMM</name>
<keyword evidence="4" id="KW-0067">ATP-binding</keyword>
<dbReference type="AlphaFoldDB" id="A0A1Z4VR04"/>
<evidence type="ECO:0000256" key="5">
    <source>
        <dbReference type="SAM" id="Coils"/>
    </source>
</evidence>
<dbReference type="RefSeq" id="WP_096366192.1">
    <property type="nucleotide sequence ID" value="NZ_AP018052.1"/>
</dbReference>
<dbReference type="CDD" id="cd18011">
    <property type="entry name" value="DEXDc_RapA"/>
    <property type="match status" value="1"/>
</dbReference>
<dbReference type="InterPro" id="IPR014001">
    <property type="entry name" value="Helicase_ATP-bd"/>
</dbReference>
<keyword evidence="5" id="KW-0175">Coiled coil</keyword>
<dbReference type="SMART" id="SM00487">
    <property type="entry name" value="DEXDc"/>
    <property type="match status" value="1"/>
</dbReference>
<dbReference type="KEGG" id="ttc:FOKN1_1678"/>
<dbReference type="Pfam" id="PF00176">
    <property type="entry name" value="SNF2-rel_dom"/>
    <property type="match status" value="1"/>
</dbReference>
<evidence type="ECO:0000256" key="3">
    <source>
        <dbReference type="ARBA" id="ARBA00022806"/>
    </source>
</evidence>
<accession>A0A1Z4VR04</accession>
<keyword evidence="3 8" id="KW-0347">Helicase</keyword>
<sequence length="1090" mass="123870">MKLIDNINELLGDDLRRTIKPGAKLKIAASCFSIYAFAELKEQLESIESLEFIFTSPTFVPDEVTDSGRKVRREFHIPKAERERSFYGSEFEIQLKNKLTQRAIARECADWMRRKAAFRSNRSKAPMQQFACVNTGNGEAVYQPLYGFTAVDLGYQQGDAVSNFVNRFDDPTYTGNFLRLFDQIWNDPEKIEDVTERLCDHIASVYQENSPERIYFLMLYNIFNEFLEDISEDVLPNDRTGYQDSLIWNRLYSFQRDGATGIINKLETYNGCILADSVGLGKTFTALAVIKYYELRNRSVLVLCPKKLADNWLNYNRNLTTNPLAKDRFNYEVLCHTDLQRTSGESFGTRLDRVNWGNYDLVVIDESHNFRNNDVFKDRETRYQKLMNKVIREGVKTKVLMLSATPVNNRFTDLRNQLALAYEGESDALSAKLRTETDIEEIFRRAQTAFNAWSRLPPDERTADAILDALDFDFFELLDSVTIARSRKHIEQFYDTTEIGTFPERLKPLAFHPPLTQRSDVIGFNEIYTQLSTVKLAVYAPVNYILPSRLAKYEALYDTEVSSGGGRLKQADRERSLQALMTTNLLKRLESSVEAFRITLQKLQDNHTRTLEKIATYKKTGRDPGFADVTAGFADAEPEDEEFLAADDESIGGKVRISLADMDLPSWERDLEADLSIIAALLAEMQKVTPEDDTKLQHIKAHINDKINAPINPGNRKVIIFTAFADTAHYLYRHLVPGVLEAHGLHSAIVTGSDAPKSTLGRGYDFQSLLTLFAPNAKDKHYVLPDESNEIDLLIATDCISEGQNLQDCDYLINYDIHWNPVRIIQRFGRIDRIGSPNASIQLVNYWPDISLDEYINLKERVENRMVIVDATATGDDNLLDTEASEIAYRKEQLRRLQEEVIDMEDVKTGVSITDLGLNDFRMDLLNYIKTHGELANLPSGLHAAVPADSDRGLVPGVIFTLRNRNHAVNIQQQNRLHPFYLVYIANDGEIIANHTEVKPLLDLARAACRGRGDPIQAACQPFNQATDDGRNMGFYSDLLDQAIRSIVQVQDEKDLDSLFTGSRTSALTNPIAGLDDFELLSFIVVQEAR</sequence>
<dbReference type="InterPro" id="IPR001650">
    <property type="entry name" value="Helicase_C-like"/>
</dbReference>
<evidence type="ECO:0000259" key="7">
    <source>
        <dbReference type="PROSITE" id="PS51194"/>
    </source>
</evidence>
<dbReference type="InterPro" id="IPR049730">
    <property type="entry name" value="SNF2/RAD54-like_C"/>
</dbReference>
<keyword evidence="1" id="KW-0547">Nucleotide-binding</keyword>
<keyword evidence="9" id="KW-1185">Reference proteome</keyword>
<feature type="domain" description="Helicase C-terminal" evidence="7">
    <location>
        <begin position="702"/>
        <end position="880"/>
    </location>
</feature>
<protein>
    <submittedName>
        <fullName evidence="8">DNA/RNA helicases</fullName>
    </submittedName>
</protein>
<dbReference type="InterPro" id="IPR000330">
    <property type="entry name" value="SNF2_N"/>
</dbReference>
<evidence type="ECO:0000259" key="6">
    <source>
        <dbReference type="PROSITE" id="PS51192"/>
    </source>
</evidence>
<dbReference type="PROSITE" id="PS51194">
    <property type="entry name" value="HELICASE_CTER"/>
    <property type="match status" value="1"/>
</dbReference>
<evidence type="ECO:0000256" key="1">
    <source>
        <dbReference type="ARBA" id="ARBA00022741"/>
    </source>
</evidence>
<dbReference type="PANTHER" id="PTHR45766">
    <property type="entry name" value="DNA ANNEALING HELICASE AND ENDONUCLEASE ZRANB3 FAMILY MEMBER"/>
    <property type="match status" value="1"/>
</dbReference>
<dbReference type="GO" id="GO:0016787">
    <property type="term" value="F:hydrolase activity"/>
    <property type="evidence" value="ECO:0007669"/>
    <property type="project" value="UniProtKB-KW"/>
</dbReference>
<dbReference type="PANTHER" id="PTHR45766:SF6">
    <property type="entry name" value="SWI_SNF-RELATED MATRIX-ASSOCIATED ACTIN-DEPENDENT REGULATOR OF CHROMATIN SUBFAMILY A-LIKE PROTEIN 1"/>
    <property type="match status" value="1"/>
</dbReference>
<dbReference type="PROSITE" id="PS51192">
    <property type="entry name" value="HELICASE_ATP_BIND_1"/>
    <property type="match status" value="1"/>
</dbReference>
<dbReference type="GO" id="GO:0031297">
    <property type="term" value="P:replication fork processing"/>
    <property type="evidence" value="ECO:0007669"/>
    <property type="project" value="TreeGrafter"/>
</dbReference>
<evidence type="ECO:0000256" key="4">
    <source>
        <dbReference type="ARBA" id="ARBA00022840"/>
    </source>
</evidence>
<dbReference type="GO" id="GO:0005524">
    <property type="term" value="F:ATP binding"/>
    <property type="evidence" value="ECO:0007669"/>
    <property type="project" value="UniProtKB-KW"/>
</dbReference>
<evidence type="ECO:0000256" key="2">
    <source>
        <dbReference type="ARBA" id="ARBA00022801"/>
    </source>
</evidence>
<dbReference type="InterPro" id="IPR027417">
    <property type="entry name" value="P-loop_NTPase"/>
</dbReference>
<reference evidence="8 9" key="1">
    <citation type="submission" date="2017-05" db="EMBL/GenBank/DDBJ databases">
        <title>Thiocyanate degradation by Thiohalobacter thiocyanaticus FOKN1.</title>
        <authorList>
            <person name="Oshiki M."/>
            <person name="Fukushima T."/>
            <person name="Kawano S."/>
            <person name="Nakagawa J."/>
        </authorList>
    </citation>
    <scope>NUCLEOTIDE SEQUENCE [LARGE SCALE GENOMIC DNA]</scope>
    <source>
        <strain evidence="8 9">FOKN1</strain>
    </source>
</reference>
<dbReference type="CDD" id="cd18793">
    <property type="entry name" value="SF2_C_SNF"/>
    <property type="match status" value="1"/>
</dbReference>
<dbReference type="InterPro" id="IPR038718">
    <property type="entry name" value="SNF2-like_sf"/>
</dbReference>
<dbReference type="InterPro" id="IPR057342">
    <property type="entry name" value="DEXDc_RapA"/>
</dbReference>
<proteinExistence type="predicted"/>
<feature type="coiled-coil region" evidence="5">
    <location>
        <begin position="586"/>
        <end position="620"/>
    </location>
</feature>
<dbReference type="Gene3D" id="3.40.50.300">
    <property type="entry name" value="P-loop containing nucleotide triphosphate hydrolases"/>
    <property type="match status" value="1"/>
</dbReference>
<evidence type="ECO:0000313" key="9">
    <source>
        <dbReference type="Proteomes" id="UP000218765"/>
    </source>
</evidence>
<organism evidence="8 9">
    <name type="scientific">Thiohalobacter thiocyanaticus</name>
    <dbReference type="NCBI Taxonomy" id="585455"/>
    <lineage>
        <taxon>Bacteria</taxon>
        <taxon>Pseudomonadati</taxon>
        <taxon>Pseudomonadota</taxon>
        <taxon>Gammaproteobacteria</taxon>
        <taxon>Thiohalobacterales</taxon>
        <taxon>Thiohalobacteraceae</taxon>
        <taxon>Thiohalobacter</taxon>
    </lineage>
</organism>
<feature type="domain" description="Helicase ATP-binding" evidence="6">
    <location>
        <begin position="263"/>
        <end position="424"/>
    </location>
</feature>
<dbReference type="Gene3D" id="3.40.50.10810">
    <property type="entry name" value="Tandem AAA-ATPase domain"/>
    <property type="match status" value="1"/>
</dbReference>
<dbReference type="OrthoDB" id="9814088at2"/>
<dbReference type="GO" id="GO:0004386">
    <property type="term" value="F:helicase activity"/>
    <property type="evidence" value="ECO:0007669"/>
    <property type="project" value="UniProtKB-KW"/>
</dbReference>
<dbReference type="GO" id="GO:0006281">
    <property type="term" value="P:DNA repair"/>
    <property type="evidence" value="ECO:0007669"/>
    <property type="project" value="TreeGrafter"/>
</dbReference>
<dbReference type="SUPFAM" id="SSF52540">
    <property type="entry name" value="P-loop containing nucleoside triphosphate hydrolases"/>
    <property type="match status" value="1"/>
</dbReference>
<dbReference type="Proteomes" id="UP000218765">
    <property type="component" value="Chromosome"/>
</dbReference>
<dbReference type="Pfam" id="PF00271">
    <property type="entry name" value="Helicase_C"/>
    <property type="match status" value="1"/>
</dbReference>
<dbReference type="CDD" id="cd10311">
    <property type="entry name" value="PLDc_N_DEXD_c"/>
    <property type="match status" value="1"/>
</dbReference>
<gene>
    <name evidence="8" type="ORF">FOKN1_1678</name>
</gene>
<keyword evidence="2" id="KW-0378">Hydrolase</keyword>
<evidence type="ECO:0000313" key="8">
    <source>
        <dbReference type="EMBL" id="BAZ94066.1"/>
    </source>
</evidence>
<dbReference type="EMBL" id="AP018052">
    <property type="protein sequence ID" value="BAZ94066.1"/>
    <property type="molecule type" value="Genomic_DNA"/>
</dbReference>